<protein>
    <submittedName>
        <fullName evidence="2">Uncharacterized protein</fullName>
    </submittedName>
</protein>
<dbReference type="InterPro" id="IPR043991">
    <property type="entry name" value="Gp3-like"/>
</dbReference>
<evidence type="ECO:0000256" key="1">
    <source>
        <dbReference type="SAM" id="MobiDB-lite"/>
    </source>
</evidence>
<evidence type="ECO:0000313" key="2">
    <source>
        <dbReference type="EMBL" id="MBB3121701.1"/>
    </source>
</evidence>
<keyword evidence="3" id="KW-1185">Reference proteome</keyword>
<evidence type="ECO:0000313" key="3">
    <source>
        <dbReference type="Proteomes" id="UP000541535"/>
    </source>
</evidence>
<dbReference type="Pfam" id="PF18897">
    <property type="entry name" value="Gp3-like"/>
    <property type="match status" value="1"/>
</dbReference>
<organism evidence="2 3">
    <name type="scientific">Pseudoduganella violacea</name>
    <dbReference type="NCBI Taxonomy" id="1715466"/>
    <lineage>
        <taxon>Bacteria</taxon>
        <taxon>Pseudomonadati</taxon>
        <taxon>Pseudomonadota</taxon>
        <taxon>Betaproteobacteria</taxon>
        <taxon>Burkholderiales</taxon>
        <taxon>Oxalobacteraceae</taxon>
        <taxon>Telluria group</taxon>
        <taxon>Pseudoduganella</taxon>
    </lineage>
</organism>
<name>A0A7W5FWC9_9BURK</name>
<feature type="region of interest" description="Disordered" evidence="1">
    <location>
        <begin position="329"/>
        <end position="374"/>
    </location>
</feature>
<accession>A0A7W5FWC9</accession>
<proteinExistence type="predicted"/>
<sequence length="444" mass="49054">MNAHSLSTLPPRATAPTLLGQRQVRIPTAGKIRAGIKVLTKAAASDPRIRTLYEQGLAQHATFEQIEQRIAAAFPEVKSPLVPKNVAWFTVRPNDFPNPALAAQILAAYGEDRGDGVARLYRFPVVFPADTWQAVMPHELACWGRNEKRYWSTYAEDGHTRHCTMFAPAKMDPNRQRAVRLFGGRATQLRPENGGRCDPEVCPEFQSRQCNLSGRFIFYIPGIRSLDAFELHTNSFYAMSRAIERFEAIAFMRGGRLAGFLDHERTPLYLTKHLREVSHIDPKTGQPVRSAHWIIELEAPVDVAALLSPPDDESVLRQAAQSVQALQGHAGFGTDTPPQADLTETPAPVRESSVAPRASAAPPAPAGAETGTGEADATDIDAIHALAASYGVAPERFDAFADWCWGAGWRRNRQGRARALAELQRYRDEPARFIARIHDELGDQ</sequence>
<dbReference type="EMBL" id="JACHXD010000019">
    <property type="protein sequence ID" value="MBB3121701.1"/>
    <property type="molecule type" value="Genomic_DNA"/>
</dbReference>
<comment type="caution">
    <text evidence="2">The sequence shown here is derived from an EMBL/GenBank/DDBJ whole genome shotgun (WGS) entry which is preliminary data.</text>
</comment>
<gene>
    <name evidence="2" type="ORF">FHS03_004793</name>
</gene>
<feature type="compositionally biased region" description="Low complexity" evidence="1">
    <location>
        <begin position="349"/>
        <end position="374"/>
    </location>
</feature>
<dbReference type="Proteomes" id="UP000541535">
    <property type="component" value="Unassembled WGS sequence"/>
</dbReference>
<dbReference type="RefSeq" id="WP_183443392.1">
    <property type="nucleotide sequence ID" value="NZ_JACHXD010000019.1"/>
</dbReference>
<dbReference type="AlphaFoldDB" id="A0A7W5FWC9"/>
<reference evidence="2 3" key="1">
    <citation type="submission" date="2020-08" db="EMBL/GenBank/DDBJ databases">
        <title>Genomic Encyclopedia of Type Strains, Phase III (KMG-III): the genomes of soil and plant-associated and newly described type strains.</title>
        <authorList>
            <person name="Whitman W."/>
        </authorList>
    </citation>
    <scope>NUCLEOTIDE SEQUENCE [LARGE SCALE GENOMIC DNA]</scope>
    <source>
        <strain evidence="2 3">CECT 8897</strain>
    </source>
</reference>